<dbReference type="RefSeq" id="WP_033763886.1">
    <property type="nucleotide sequence ID" value="NZ_JNVA01000041.1"/>
</dbReference>
<dbReference type="EMBL" id="OW970315">
    <property type="protein sequence ID" value="CAH6337366.1"/>
    <property type="molecule type" value="Genomic_DNA"/>
</dbReference>
<keyword evidence="4 6" id="KW-0067">ATP-binding</keyword>
<dbReference type="Gene3D" id="3.40.50.300">
    <property type="entry name" value="P-loop containing nucleotide triphosphate hydrolases"/>
    <property type="match status" value="1"/>
</dbReference>
<name>A0AAN2FFQ9_ENTAG</name>
<comment type="similarity">
    <text evidence="1">Belongs to the ABC transporter superfamily. Drug exporter-2 (TC 3.A.1.117) family.</text>
</comment>
<reference evidence="6" key="1">
    <citation type="submission" date="2022-05" db="EMBL/GenBank/DDBJ databases">
        <authorList>
            <person name="Pothier F. J."/>
        </authorList>
    </citation>
    <scope>NUCLEOTIDE SEQUENCE</scope>
    <source>
        <strain evidence="6">DAPP-PG734</strain>
    </source>
</reference>
<dbReference type="InterPro" id="IPR003439">
    <property type="entry name" value="ABC_transporter-like_ATP-bd"/>
</dbReference>
<dbReference type="InterPro" id="IPR050166">
    <property type="entry name" value="ABC_transporter_ATP-bind"/>
</dbReference>
<keyword evidence="3" id="KW-0547">Nucleotide-binding</keyword>
<dbReference type="SMART" id="SM00382">
    <property type="entry name" value="AAA"/>
    <property type="match status" value="1"/>
</dbReference>
<dbReference type="GO" id="GO:0005524">
    <property type="term" value="F:ATP binding"/>
    <property type="evidence" value="ECO:0007669"/>
    <property type="project" value="UniProtKB-KW"/>
</dbReference>
<dbReference type="Proteomes" id="UP001158961">
    <property type="component" value="Chromosome"/>
</dbReference>
<dbReference type="AlphaFoldDB" id="A0AAN2FFQ9"/>
<evidence type="ECO:0000313" key="7">
    <source>
        <dbReference type="Proteomes" id="UP001158961"/>
    </source>
</evidence>
<protein>
    <submittedName>
        <fullName evidence="6">ABC transporter ATP-binding protein</fullName>
    </submittedName>
</protein>
<accession>A0AAN2FFQ9</accession>
<dbReference type="InterPro" id="IPR003593">
    <property type="entry name" value="AAA+_ATPase"/>
</dbReference>
<dbReference type="PANTHER" id="PTHR42788">
    <property type="entry name" value="TAURINE IMPORT ATP-BINDING PROTEIN-RELATED"/>
    <property type="match status" value="1"/>
</dbReference>
<evidence type="ECO:0000256" key="2">
    <source>
        <dbReference type="ARBA" id="ARBA00022448"/>
    </source>
</evidence>
<dbReference type="CDD" id="cd03293">
    <property type="entry name" value="ABC_NrtD_SsuB_transporters"/>
    <property type="match status" value="1"/>
</dbReference>
<dbReference type="PROSITE" id="PS50893">
    <property type="entry name" value="ABC_TRANSPORTER_2"/>
    <property type="match status" value="1"/>
</dbReference>
<proteinExistence type="inferred from homology"/>
<dbReference type="SUPFAM" id="SSF52540">
    <property type="entry name" value="P-loop containing nucleoside triphosphate hydrolases"/>
    <property type="match status" value="1"/>
</dbReference>
<dbReference type="GO" id="GO:0016887">
    <property type="term" value="F:ATP hydrolysis activity"/>
    <property type="evidence" value="ECO:0007669"/>
    <property type="project" value="InterPro"/>
</dbReference>
<dbReference type="Pfam" id="PF00005">
    <property type="entry name" value="ABC_tran"/>
    <property type="match status" value="1"/>
</dbReference>
<evidence type="ECO:0000313" key="6">
    <source>
        <dbReference type="EMBL" id="CAH6337366.1"/>
    </source>
</evidence>
<evidence type="ECO:0000256" key="4">
    <source>
        <dbReference type="ARBA" id="ARBA00022840"/>
    </source>
</evidence>
<dbReference type="InterPro" id="IPR017871">
    <property type="entry name" value="ABC_transporter-like_CS"/>
</dbReference>
<sequence length="246" mass="27075">MMKEMRLESVKIAYGAKTVLDNINLTVKGGEIICLIGASGCGKSTLLNAVAGLVPPRSGSIMLNGKPVVGPSADRVMVFQDDAVFPWMTVRENVEFGLKVKKIAPAERQRIVDEKLRTVELSHAAEQYPRELSGGMRKRVDLARALAASPQMILMDEPYGALDAMTKERLQIQFLKVCEETSATALFVTHDIEEALFLGSRIVVLGRNPGHIAHIIDVPFGEHRSINLKRSPEFQQLRGEVSDLIV</sequence>
<dbReference type="PANTHER" id="PTHR42788:SF13">
    <property type="entry name" value="ALIPHATIC SULFONATES IMPORT ATP-BINDING PROTEIN SSUB"/>
    <property type="match status" value="1"/>
</dbReference>
<feature type="domain" description="ABC transporter" evidence="5">
    <location>
        <begin position="5"/>
        <end position="232"/>
    </location>
</feature>
<organism evidence="6 7">
    <name type="scientific">Enterobacter agglomerans</name>
    <name type="common">Erwinia herbicola</name>
    <name type="synonym">Pantoea agglomerans</name>
    <dbReference type="NCBI Taxonomy" id="549"/>
    <lineage>
        <taxon>Bacteria</taxon>
        <taxon>Pseudomonadati</taxon>
        <taxon>Pseudomonadota</taxon>
        <taxon>Gammaproteobacteria</taxon>
        <taxon>Enterobacterales</taxon>
        <taxon>Erwiniaceae</taxon>
        <taxon>Pantoea</taxon>
        <taxon>Pantoea agglomerans group</taxon>
    </lineage>
</organism>
<evidence type="ECO:0000256" key="1">
    <source>
        <dbReference type="ARBA" id="ARBA00006526"/>
    </source>
</evidence>
<keyword evidence="2" id="KW-0813">Transport</keyword>
<dbReference type="InterPro" id="IPR027417">
    <property type="entry name" value="P-loop_NTPase"/>
</dbReference>
<dbReference type="PROSITE" id="PS00211">
    <property type="entry name" value="ABC_TRANSPORTER_1"/>
    <property type="match status" value="1"/>
</dbReference>
<evidence type="ECO:0000256" key="3">
    <source>
        <dbReference type="ARBA" id="ARBA00022741"/>
    </source>
</evidence>
<evidence type="ECO:0000259" key="5">
    <source>
        <dbReference type="PROSITE" id="PS50893"/>
    </source>
</evidence>
<gene>
    <name evidence="6" type="ORF">DAPPPG734_18985</name>
</gene>